<dbReference type="Proteomes" id="UP001348149">
    <property type="component" value="Unassembled WGS sequence"/>
</dbReference>
<reference evidence="1 2" key="1">
    <citation type="submission" date="2024-01" db="EMBL/GenBank/DDBJ databases">
        <title>Mesobacterium rodlantinim sp. nov., isolated from shallow sea hydrothermal systems off Kueishantao Island.</title>
        <authorList>
            <person name="Su Z."/>
            <person name="Tang K."/>
        </authorList>
    </citation>
    <scope>NUCLEOTIDE SEQUENCE [LARGE SCALE GENOMIC DNA]</scope>
    <source>
        <strain evidence="1 2">TK19101</strain>
    </source>
</reference>
<comment type="caution">
    <text evidence="1">The sequence shown here is derived from an EMBL/GenBank/DDBJ whole genome shotgun (WGS) entry which is preliminary data.</text>
</comment>
<name>A0ABU6HEJ0_9RHOB</name>
<protein>
    <submittedName>
        <fullName evidence="1">Uncharacterized protein</fullName>
    </submittedName>
</protein>
<dbReference type="RefSeq" id="WP_326295450.1">
    <property type="nucleotide sequence ID" value="NZ_JAYLLH010000001.1"/>
</dbReference>
<evidence type="ECO:0000313" key="1">
    <source>
        <dbReference type="EMBL" id="MEC3859883.1"/>
    </source>
</evidence>
<evidence type="ECO:0000313" key="2">
    <source>
        <dbReference type="Proteomes" id="UP001348149"/>
    </source>
</evidence>
<organism evidence="1 2">
    <name type="scientific">Mesobacterium hydrothermale</name>
    <dbReference type="NCBI Taxonomy" id="3111907"/>
    <lineage>
        <taxon>Bacteria</taxon>
        <taxon>Pseudomonadati</taxon>
        <taxon>Pseudomonadota</taxon>
        <taxon>Alphaproteobacteria</taxon>
        <taxon>Rhodobacterales</taxon>
        <taxon>Roseobacteraceae</taxon>
        <taxon>Mesobacterium</taxon>
    </lineage>
</organism>
<gene>
    <name evidence="1" type="ORF">VK792_01180</name>
</gene>
<keyword evidence="2" id="KW-1185">Reference proteome</keyword>
<accession>A0ABU6HEJ0</accession>
<dbReference type="EMBL" id="JAYLLH010000001">
    <property type="protein sequence ID" value="MEC3859883.1"/>
    <property type="molecule type" value="Genomic_DNA"/>
</dbReference>
<sequence>MKTRRFVKSIVKTSKTTDVAMPWERGARRAAMIEKRVAKPLELKSA</sequence>
<proteinExistence type="predicted"/>